<evidence type="ECO:0000259" key="1">
    <source>
        <dbReference type="Pfam" id="PF13614"/>
    </source>
</evidence>
<protein>
    <submittedName>
        <fullName evidence="2">ParA family protein</fullName>
    </submittedName>
</protein>
<dbReference type="EMBL" id="JBHTBS010000007">
    <property type="protein sequence ID" value="MFC7338443.1"/>
    <property type="molecule type" value="Genomic_DNA"/>
</dbReference>
<organism evidence="2 3">
    <name type="scientific">Haloferula chungangensis</name>
    <dbReference type="NCBI Taxonomy" id="1048331"/>
    <lineage>
        <taxon>Bacteria</taxon>
        <taxon>Pseudomonadati</taxon>
        <taxon>Verrucomicrobiota</taxon>
        <taxon>Verrucomicrobiia</taxon>
        <taxon>Verrucomicrobiales</taxon>
        <taxon>Verrucomicrobiaceae</taxon>
        <taxon>Haloferula</taxon>
    </lineage>
</organism>
<dbReference type="Pfam" id="PF13614">
    <property type="entry name" value="AAA_31"/>
    <property type="match status" value="1"/>
</dbReference>
<keyword evidence="3" id="KW-1185">Reference proteome</keyword>
<dbReference type="Gene3D" id="3.40.50.300">
    <property type="entry name" value="P-loop containing nucleotide triphosphate hydrolases"/>
    <property type="match status" value="1"/>
</dbReference>
<sequence length="251" mass="28536">MKIIACYSSKGGVGKTSAAVNLAYASAKHGLKTLLIDLDQQGASTFYFRVRPEKAQPSKTIIRSLVQKRDATKEIRETDFELLHILPANQAFRNLDSLLDGIKKSKRRLADFIEDLGSSYDRVILDCPPTLSLMAENVFRTSDIVLIPVVPTTLSERTLSQLTEFFKEADFKKKKLRPFFSMVEKRKRIHSDTMSRLRLSEKRMLRSSIPYSAEIESMGTHRAPVLQFSPAHPSSQAFRELWMEVESLLKP</sequence>
<dbReference type="SUPFAM" id="SSF52540">
    <property type="entry name" value="P-loop containing nucleoside triphosphate hydrolases"/>
    <property type="match status" value="1"/>
</dbReference>
<evidence type="ECO:0000313" key="3">
    <source>
        <dbReference type="Proteomes" id="UP001596472"/>
    </source>
</evidence>
<dbReference type="PIRSF" id="PIRSF009320">
    <property type="entry name" value="Nuc_binding_HP_1000"/>
    <property type="match status" value="1"/>
</dbReference>
<gene>
    <name evidence="2" type="ORF">ACFQY0_14710</name>
</gene>
<comment type="caution">
    <text evidence="2">The sequence shown here is derived from an EMBL/GenBank/DDBJ whole genome shotgun (WGS) entry which is preliminary data.</text>
</comment>
<name>A0ABW2LAQ2_9BACT</name>
<dbReference type="PANTHER" id="PTHR13696">
    <property type="entry name" value="P-LOOP CONTAINING NUCLEOSIDE TRIPHOSPHATE HYDROLASE"/>
    <property type="match status" value="1"/>
</dbReference>
<dbReference type="InterPro" id="IPR025669">
    <property type="entry name" value="AAA_dom"/>
</dbReference>
<feature type="domain" description="AAA" evidence="1">
    <location>
        <begin position="1"/>
        <end position="171"/>
    </location>
</feature>
<evidence type="ECO:0000313" key="2">
    <source>
        <dbReference type="EMBL" id="MFC7338443.1"/>
    </source>
</evidence>
<dbReference type="InterPro" id="IPR050678">
    <property type="entry name" value="DNA_Partitioning_ATPase"/>
</dbReference>
<dbReference type="Proteomes" id="UP001596472">
    <property type="component" value="Unassembled WGS sequence"/>
</dbReference>
<accession>A0ABW2LAQ2</accession>
<reference evidence="3" key="1">
    <citation type="journal article" date="2019" name="Int. J. Syst. Evol. Microbiol.">
        <title>The Global Catalogue of Microorganisms (GCM) 10K type strain sequencing project: providing services to taxonomists for standard genome sequencing and annotation.</title>
        <authorList>
            <consortium name="The Broad Institute Genomics Platform"/>
            <consortium name="The Broad Institute Genome Sequencing Center for Infectious Disease"/>
            <person name="Wu L."/>
            <person name="Ma J."/>
        </authorList>
    </citation>
    <scope>NUCLEOTIDE SEQUENCE [LARGE SCALE GENOMIC DNA]</scope>
    <source>
        <strain evidence="3">CGMCC 4.1467</strain>
    </source>
</reference>
<dbReference type="RefSeq" id="WP_379713769.1">
    <property type="nucleotide sequence ID" value="NZ_JBHTBS010000007.1"/>
</dbReference>
<dbReference type="InterPro" id="IPR027417">
    <property type="entry name" value="P-loop_NTPase"/>
</dbReference>
<proteinExistence type="predicted"/>
<dbReference type="CDD" id="cd02042">
    <property type="entry name" value="ParAB_family"/>
    <property type="match status" value="1"/>
</dbReference>
<dbReference type="PANTHER" id="PTHR13696:SF52">
    <property type="entry name" value="PARA FAMILY PROTEIN CT_582"/>
    <property type="match status" value="1"/>
</dbReference>